<organism evidence="3 4">
    <name type="scientific">Devosia nitrariae</name>
    <dbReference type="NCBI Taxonomy" id="2071872"/>
    <lineage>
        <taxon>Bacteria</taxon>
        <taxon>Pseudomonadati</taxon>
        <taxon>Pseudomonadota</taxon>
        <taxon>Alphaproteobacteria</taxon>
        <taxon>Hyphomicrobiales</taxon>
        <taxon>Devosiaceae</taxon>
        <taxon>Devosia</taxon>
    </lineage>
</organism>
<accession>A0ABQ5W3K1</accession>
<dbReference type="Gene3D" id="3.30.530.20">
    <property type="match status" value="1"/>
</dbReference>
<dbReference type="InterPro" id="IPR023393">
    <property type="entry name" value="START-like_dom_sf"/>
</dbReference>
<protein>
    <recommendedName>
        <fullName evidence="2">Activator of Hsp90 ATPase homologue 1/2-like C-terminal domain-containing protein</fullName>
    </recommendedName>
</protein>
<dbReference type="CDD" id="cd07814">
    <property type="entry name" value="SRPBCC_CalC_Aha1-like"/>
    <property type="match status" value="1"/>
</dbReference>
<keyword evidence="4" id="KW-1185">Reference proteome</keyword>
<sequence>MTSEKIEAKVTHHFRASPERVYDAMTDPEKARLWQEAWMVQAGLKGPIVRFEMDVREGGSFFYSDMRDGEEAKHWGTFLVLHRPTKIQHTWFVDESEEDQLSLVTIIIEPAPDGQGSTVTLYHEMNAEWEEYLERTEQGWMKMLLAVEGLLEAEG</sequence>
<evidence type="ECO:0000259" key="2">
    <source>
        <dbReference type="Pfam" id="PF08327"/>
    </source>
</evidence>
<reference evidence="4" key="1">
    <citation type="journal article" date="2019" name="Int. J. Syst. Evol. Microbiol.">
        <title>The Global Catalogue of Microorganisms (GCM) 10K type strain sequencing project: providing services to taxonomists for standard genome sequencing and annotation.</title>
        <authorList>
            <consortium name="The Broad Institute Genomics Platform"/>
            <consortium name="The Broad Institute Genome Sequencing Center for Infectious Disease"/>
            <person name="Wu L."/>
            <person name="Ma J."/>
        </authorList>
    </citation>
    <scope>NUCLEOTIDE SEQUENCE [LARGE SCALE GENOMIC DNA]</scope>
    <source>
        <strain evidence="4">NBRC 112416</strain>
    </source>
</reference>
<dbReference type="SUPFAM" id="SSF55961">
    <property type="entry name" value="Bet v1-like"/>
    <property type="match status" value="1"/>
</dbReference>
<comment type="caution">
    <text evidence="3">The sequence shown here is derived from an EMBL/GenBank/DDBJ whole genome shotgun (WGS) entry which is preliminary data.</text>
</comment>
<evidence type="ECO:0000313" key="4">
    <source>
        <dbReference type="Proteomes" id="UP001156691"/>
    </source>
</evidence>
<evidence type="ECO:0000313" key="3">
    <source>
        <dbReference type="EMBL" id="GLQ54389.1"/>
    </source>
</evidence>
<name>A0ABQ5W3K1_9HYPH</name>
<dbReference type="EMBL" id="BSNS01000007">
    <property type="protein sequence ID" value="GLQ54389.1"/>
    <property type="molecule type" value="Genomic_DNA"/>
</dbReference>
<dbReference type="RefSeq" id="WP_284339826.1">
    <property type="nucleotide sequence ID" value="NZ_BSNS01000007.1"/>
</dbReference>
<dbReference type="InterPro" id="IPR013538">
    <property type="entry name" value="ASHA1/2-like_C"/>
</dbReference>
<evidence type="ECO:0000256" key="1">
    <source>
        <dbReference type="ARBA" id="ARBA00006817"/>
    </source>
</evidence>
<dbReference type="Pfam" id="PF08327">
    <property type="entry name" value="AHSA1"/>
    <property type="match status" value="1"/>
</dbReference>
<proteinExistence type="inferred from homology"/>
<dbReference type="Proteomes" id="UP001156691">
    <property type="component" value="Unassembled WGS sequence"/>
</dbReference>
<gene>
    <name evidence="3" type="ORF">GCM10010862_16480</name>
</gene>
<comment type="similarity">
    <text evidence="1">Belongs to the AHA1 family.</text>
</comment>
<feature type="domain" description="Activator of Hsp90 ATPase homologue 1/2-like C-terminal" evidence="2">
    <location>
        <begin position="15"/>
        <end position="146"/>
    </location>
</feature>